<keyword evidence="13" id="KW-1185">Reference proteome</keyword>
<dbReference type="PRINTS" id="PR01550">
    <property type="entry name" value="TOP6AFAMILY"/>
</dbReference>
<evidence type="ECO:0000256" key="9">
    <source>
        <dbReference type="ARBA" id="ARBA00023235"/>
    </source>
</evidence>
<dbReference type="GO" id="GO:0000706">
    <property type="term" value="P:meiotic DNA double-strand break processing"/>
    <property type="evidence" value="ECO:0007669"/>
    <property type="project" value="TreeGrafter"/>
</dbReference>
<keyword evidence="8" id="KW-0238">DNA-binding</keyword>
<dbReference type="Proteomes" id="UP000515908">
    <property type="component" value="Chromosome 01"/>
</dbReference>
<dbReference type="SUPFAM" id="SSF56726">
    <property type="entry name" value="DNA topoisomerase IV, alpha subunit"/>
    <property type="match status" value="1"/>
</dbReference>
<feature type="domain" description="Spo11/DNA topoisomerase VI subunit A N-terminal" evidence="10">
    <location>
        <begin position="87"/>
        <end position="142"/>
    </location>
</feature>
<evidence type="ECO:0000256" key="6">
    <source>
        <dbReference type="ARBA" id="ARBA00022842"/>
    </source>
</evidence>
<evidence type="ECO:0000256" key="4">
    <source>
        <dbReference type="ARBA" id="ARBA00012895"/>
    </source>
</evidence>
<dbReference type="GO" id="GO:0007131">
    <property type="term" value="P:reciprocal meiotic recombination"/>
    <property type="evidence" value="ECO:0007669"/>
    <property type="project" value="TreeGrafter"/>
</dbReference>
<dbReference type="Pfam" id="PF04406">
    <property type="entry name" value="TP6A_N"/>
    <property type="match status" value="1"/>
</dbReference>
<feature type="domain" description="Topoisomerase 6 subunit A/Spo11 TOPRIM" evidence="11">
    <location>
        <begin position="218"/>
        <end position="381"/>
    </location>
</feature>
<comment type="similarity">
    <text evidence="3">Belongs to the TOP6A family.</text>
</comment>
<evidence type="ECO:0000256" key="2">
    <source>
        <dbReference type="ARBA" id="ARBA00001946"/>
    </source>
</evidence>
<comment type="cofactor">
    <cofactor evidence="2">
        <name>Mg(2+)</name>
        <dbReference type="ChEBI" id="CHEBI:18420"/>
    </cofactor>
</comment>
<dbReference type="InterPro" id="IPR002815">
    <property type="entry name" value="Spo11/TopoVI_A"/>
</dbReference>
<protein>
    <recommendedName>
        <fullName evidence="4">DNA topoisomerase (ATP-hydrolyzing)</fullName>
        <ecNumber evidence="4">5.6.2.2</ecNumber>
    </recommendedName>
</protein>
<dbReference type="PANTHER" id="PTHR10848">
    <property type="entry name" value="MEIOTIC RECOMBINATION PROTEIN SPO11"/>
    <property type="match status" value="1"/>
</dbReference>
<evidence type="ECO:0000259" key="10">
    <source>
        <dbReference type="Pfam" id="PF04406"/>
    </source>
</evidence>
<reference evidence="12 13" key="1">
    <citation type="submission" date="2020-08" db="EMBL/GenBank/DDBJ databases">
        <authorList>
            <person name="Newling K."/>
            <person name="Davey J."/>
            <person name="Forrester S."/>
        </authorList>
    </citation>
    <scope>NUCLEOTIDE SEQUENCE [LARGE SCALE GENOMIC DNA]</scope>
    <source>
        <strain evidence="13">Crithidia deanei Carvalho (ATCC PRA-265)</strain>
    </source>
</reference>
<sequence>MKRSRPFNPNTSLSLSKATFAKESEPLHFSKNTLYDKEDVLKRIEAYVLVILKSINDTYKAREQLTETRQTANVRNTKALVEYRNELVIIDLLYKNAMEGVVSAHRDIYYHLIRKIPHQNVVNHTVMRLTTLLGIPRESLGVLAGTRGTVGGTLSFRGTALYDASRRLRSEEDTRSGVDGCAEGVTIPSTEECLSVTTEAGVASSPSAKFVLSSRTRFIIVVEKHAIFFRLMSERIYDKIPCVLLTSHGFPTLAARRLLLNMHRAAPHIPVVGLVDYNPSGLAILLQYKFGNERVTVDEGVAAVRWLGLRGHHISGSDNPESTPDTSRAFTSRDTAMTASLSDRLNQKATREGEYAPWLAEIEKMKKSSRKYEIEEVYRAEGNAVAPRSLSEWLCSCLLRRDYI</sequence>
<gene>
    <name evidence="12" type="ORF">ADEAN_000011200</name>
</gene>
<dbReference type="GO" id="GO:0000228">
    <property type="term" value="C:nuclear chromosome"/>
    <property type="evidence" value="ECO:0007669"/>
    <property type="project" value="TreeGrafter"/>
</dbReference>
<organism evidence="12 13">
    <name type="scientific">Angomonas deanei</name>
    <dbReference type="NCBI Taxonomy" id="59799"/>
    <lineage>
        <taxon>Eukaryota</taxon>
        <taxon>Discoba</taxon>
        <taxon>Euglenozoa</taxon>
        <taxon>Kinetoplastea</taxon>
        <taxon>Metakinetoplastina</taxon>
        <taxon>Trypanosomatida</taxon>
        <taxon>Trypanosomatidae</taxon>
        <taxon>Strigomonadinae</taxon>
        <taxon>Angomonas</taxon>
    </lineage>
</organism>
<evidence type="ECO:0000256" key="5">
    <source>
        <dbReference type="ARBA" id="ARBA00022723"/>
    </source>
</evidence>
<dbReference type="Gene3D" id="3.40.1360.10">
    <property type="match status" value="1"/>
</dbReference>
<dbReference type="EC" id="5.6.2.2" evidence="4"/>
<dbReference type="Gene3D" id="1.10.10.10">
    <property type="entry name" value="Winged helix-like DNA-binding domain superfamily/Winged helix DNA-binding domain"/>
    <property type="match status" value="1"/>
</dbReference>
<keyword evidence="7" id="KW-0799">Topoisomerase</keyword>
<dbReference type="InterPro" id="IPR036388">
    <property type="entry name" value="WH-like_DNA-bd_sf"/>
</dbReference>
<keyword evidence="5" id="KW-0479">Metal-binding</keyword>
<proteinExistence type="inferred from homology"/>
<dbReference type="EMBL" id="LR877145">
    <property type="protein sequence ID" value="CAD2212700.1"/>
    <property type="molecule type" value="Genomic_DNA"/>
</dbReference>
<dbReference type="InterPro" id="IPR013049">
    <property type="entry name" value="Spo11/TopoVI_A_N"/>
</dbReference>
<evidence type="ECO:0000256" key="1">
    <source>
        <dbReference type="ARBA" id="ARBA00000185"/>
    </source>
</evidence>
<comment type="catalytic activity">
    <reaction evidence="1">
        <text>ATP-dependent breakage, passage and rejoining of double-stranded DNA.</text>
        <dbReference type="EC" id="5.6.2.2"/>
    </reaction>
</comment>
<evidence type="ECO:0000313" key="13">
    <source>
        <dbReference type="Proteomes" id="UP000515908"/>
    </source>
</evidence>
<evidence type="ECO:0000256" key="3">
    <source>
        <dbReference type="ARBA" id="ARBA00006559"/>
    </source>
</evidence>
<dbReference type="AlphaFoldDB" id="A0A7G2BZ29"/>
<dbReference type="GO" id="GO:0003677">
    <property type="term" value="F:DNA binding"/>
    <property type="evidence" value="ECO:0007669"/>
    <property type="project" value="UniProtKB-KW"/>
</dbReference>
<dbReference type="CDD" id="cd00223">
    <property type="entry name" value="TOPRIM_TopoIIB_SPO"/>
    <property type="match status" value="1"/>
</dbReference>
<dbReference type="GO" id="GO:0003918">
    <property type="term" value="F:DNA topoisomerase type II (double strand cut, ATP-hydrolyzing) activity"/>
    <property type="evidence" value="ECO:0007669"/>
    <property type="project" value="UniProtKB-EC"/>
</dbReference>
<evidence type="ECO:0000313" key="12">
    <source>
        <dbReference type="EMBL" id="CAD2212700.1"/>
    </source>
</evidence>
<dbReference type="Pfam" id="PF21180">
    <property type="entry name" value="TOP6A-Spo11_Toprim"/>
    <property type="match status" value="1"/>
</dbReference>
<evidence type="ECO:0000256" key="7">
    <source>
        <dbReference type="ARBA" id="ARBA00023029"/>
    </source>
</evidence>
<dbReference type="GO" id="GO:0005524">
    <property type="term" value="F:ATP binding"/>
    <property type="evidence" value="ECO:0007669"/>
    <property type="project" value="InterPro"/>
</dbReference>
<keyword evidence="9 12" id="KW-0413">Isomerase</keyword>
<keyword evidence="6" id="KW-0460">Magnesium</keyword>
<name>A0A7G2BZ29_9TRYP</name>
<dbReference type="GO" id="GO:0042138">
    <property type="term" value="P:meiotic DNA double-strand break formation"/>
    <property type="evidence" value="ECO:0007669"/>
    <property type="project" value="TreeGrafter"/>
</dbReference>
<evidence type="ECO:0000256" key="8">
    <source>
        <dbReference type="ARBA" id="ARBA00023125"/>
    </source>
</evidence>
<evidence type="ECO:0000259" key="11">
    <source>
        <dbReference type="Pfam" id="PF21180"/>
    </source>
</evidence>
<dbReference type="InterPro" id="IPR034136">
    <property type="entry name" value="TOPRIM_Topo6A/Spo11"/>
</dbReference>
<dbReference type="VEuPathDB" id="TriTrypDB:ADEAN_000011200"/>
<dbReference type="GO" id="GO:0046872">
    <property type="term" value="F:metal ion binding"/>
    <property type="evidence" value="ECO:0007669"/>
    <property type="project" value="UniProtKB-KW"/>
</dbReference>
<dbReference type="InterPro" id="IPR036078">
    <property type="entry name" value="Spo11/TopoVI_A_sf"/>
</dbReference>
<accession>A0A7G2BZ29</accession>
<dbReference type="PANTHER" id="PTHR10848:SF2">
    <property type="entry name" value="RECOMBINATION PROTEIN SPO11, PUTATIVE-RELATED"/>
    <property type="match status" value="1"/>
</dbReference>